<reference evidence="3 4" key="1">
    <citation type="submission" date="2020-04" db="EMBL/GenBank/DDBJ databases">
        <authorList>
            <consortium name="Desulfovibrio sp. FSS-1 genome sequencing consortium"/>
            <person name="Shimoshige H."/>
            <person name="Kobayashi H."/>
            <person name="Maekawa T."/>
        </authorList>
    </citation>
    <scope>NUCLEOTIDE SEQUENCE [LARGE SCALE GENOMIC DNA]</scope>
    <source>
        <strain evidence="3 4">SIID29052-01</strain>
    </source>
</reference>
<organism evidence="3 4">
    <name type="scientific">Fundidesulfovibrio magnetotacticus</name>
    <dbReference type="NCBI Taxonomy" id="2730080"/>
    <lineage>
        <taxon>Bacteria</taxon>
        <taxon>Pseudomonadati</taxon>
        <taxon>Thermodesulfobacteriota</taxon>
        <taxon>Desulfovibrionia</taxon>
        <taxon>Desulfovibrionales</taxon>
        <taxon>Desulfovibrionaceae</taxon>
        <taxon>Fundidesulfovibrio</taxon>
    </lineage>
</organism>
<accession>A0A6V8LZW4</accession>
<evidence type="ECO:0000313" key="3">
    <source>
        <dbReference type="EMBL" id="GFK93775.1"/>
    </source>
</evidence>
<dbReference type="InterPro" id="IPR006684">
    <property type="entry name" value="YbgC/YbaW"/>
</dbReference>
<dbReference type="InterPro" id="IPR050563">
    <property type="entry name" value="4-hydroxybenzoyl-CoA_TE"/>
</dbReference>
<dbReference type="SUPFAM" id="SSF54637">
    <property type="entry name" value="Thioesterase/thiol ester dehydrase-isomerase"/>
    <property type="match status" value="1"/>
</dbReference>
<proteinExistence type="inferred from homology"/>
<dbReference type="PIRSF" id="PIRSF003230">
    <property type="entry name" value="YbgC"/>
    <property type="match status" value="1"/>
</dbReference>
<dbReference type="PANTHER" id="PTHR31793:SF27">
    <property type="entry name" value="NOVEL THIOESTERASE SUPERFAMILY DOMAIN AND SAPOSIN A-TYPE DOMAIN CONTAINING PROTEIN (0610012H03RIK)"/>
    <property type="match status" value="1"/>
</dbReference>
<evidence type="ECO:0000256" key="1">
    <source>
        <dbReference type="ARBA" id="ARBA00005953"/>
    </source>
</evidence>
<dbReference type="PANTHER" id="PTHR31793">
    <property type="entry name" value="4-HYDROXYBENZOYL-COA THIOESTERASE FAMILY MEMBER"/>
    <property type="match status" value="1"/>
</dbReference>
<name>A0A6V8LZW4_9BACT</name>
<sequence length="142" mass="16054">MIRPGEPFPSPEAVFRLHVSYGETDAMGVVYYGNYPHWFERARGLFLRERGLSYAEVERRGFLLPVREMAVRYLAPARYDEEVAVRAGVSVWGRASVTFAYQVYGPPETSRLLCLGQTQHACTDPTGKPVAVPSWLKELCAR</sequence>
<keyword evidence="4" id="KW-1185">Reference proteome</keyword>
<comment type="similarity">
    <text evidence="1">Belongs to the 4-hydroxybenzoyl-CoA thioesterase family.</text>
</comment>
<dbReference type="NCBIfam" id="TIGR00051">
    <property type="entry name" value="YbgC/FadM family acyl-CoA thioesterase"/>
    <property type="match status" value="1"/>
</dbReference>
<gene>
    <name evidence="3" type="ORF">NNJEOMEG_01609</name>
</gene>
<dbReference type="RefSeq" id="WP_235956880.1">
    <property type="nucleotide sequence ID" value="NZ_BLTE01000006.1"/>
</dbReference>
<dbReference type="GO" id="GO:0047617">
    <property type="term" value="F:fatty acyl-CoA hydrolase activity"/>
    <property type="evidence" value="ECO:0007669"/>
    <property type="project" value="TreeGrafter"/>
</dbReference>
<dbReference type="InterPro" id="IPR029069">
    <property type="entry name" value="HotDog_dom_sf"/>
</dbReference>
<dbReference type="CDD" id="cd00586">
    <property type="entry name" value="4HBT"/>
    <property type="match status" value="1"/>
</dbReference>
<protein>
    <submittedName>
        <fullName evidence="3">Esterase</fullName>
        <ecNumber evidence="3">3.1.-.-</ecNumber>
    </submittedName>
</protein>
<evidence type="ECO:0000256" key="2">
    <source>
        <dbReference type="ARBA" id="ARBA00022801"/>
    </source>
</evidence>
<keyword evidence="2 3" id="KW-0378">Hydrolase</keyword>
<dbReference type="EMBL" id="BLTE01000006">
    <property type="protein sequence ID" value="GFK93775.1"/>
    <property type="molecule type" value="Genomic_DNA"/>
</dbReference>
<dbReference type="Proteomes" id="UP000494245">
    <property type="component" value="Unassembled WGS sequence"/>
</dbReference>
<evidence type="ECO:0000313" key="4">
    <source>
        <dbReference type="Proteomes" id="UP000494245"/>
    </source>
</evidence>
<dbReference type="AlphaFoldDB" id="A0A6V8LZW4"/>
<dbReference type="Pfam" id="PF13279">
    <property type="entry name" value="4HBT_2"/>
    <property type="match status" value="1"/>
</dbReference>
<dbReference type="Gene3D" id="3.10.129.10">
    <property type="entry name" value="Hotdog Thioesterase"/>
    <property type="match status" value="1"/>
</dbReference>
<comment type="caution">
    <text evidence="3">The sequence shown here is derived from an EMBL/GenBank/DDBJ whole genome shotgun (WGS) entry which is preliminary data.</text>
</comment>
<dbReference type="EC" id="3.1.-.-" evidence="3"/>
<reference evidence="3 4" key="2">
    <citation type="submission" date="2020-05" db="EMBL/GenBank/DDBJ databases">
        <title>Draft genome sequence of Desulfovibrio sp. strainFSS-1.</title>
        <authorList>
            <person name="Shimoshige H."/>
            <person name="Kobayashi H."/>
            <person name="Maekawa T."/>
        </authorList>
    </citation>
    <scope>NUCLEOTIDE SEQUENCE [LARGE SCALE GENOMIC DNA]</scope>
    <source>
        <strain evidence="3 4">SIID29052-01</strain>
    </source>
</reference>